<accession>A0A0D9V4K9</accession>
<dbReference type="HOGENOM" id="CLU_2253984_0_0_1"/>
<dbReference type="Gramene" id="LPERR01G23810.1">
    <property type="protein sequence ID" value="LPERR01G23810.1"/>
    <property type="gene ID" value="LPERR01G23810"/>
</dbReference>
<organism evidence="2 3">
    <name type="scientific">Leersia perrieri</name>
    <dbReference type="NCBI Taxonomy" id="77586"/>
    <lineage>
        <taxon>Eukaryota</taxon>
        <taxon>Viridiplantae</taxon>
        <taxon>Streptophyta</taxon>
        <taxon>Embryophyta</taxon>
        <taxon>Tracheophyta</taxon>
        <taxon>Spermatophyta</taxon>
        <taxon>Magnoliopsida</taxon>
        <taxon>Liliopsida</taxon>
        <taxon>Poales</taxon>
        <taxon>Poaceae</taxon>
        <taxon>BOP clade</taxon>
        <taxon>Oryzoideae</taxon>
        <taxon>Oryzeae</taxon>
        <taxon>Oryzinae</taxon>
        <taxon>Leersia</taxon>
    </lineage>
</organism>
<reference evidence="2" key="3">
    <citation type="submission" date="2015-04" db="UniProtKB">
        <authorList>
            <consortium name="EnsemblPlants"/>
        </authorList>
    </citation>
    <scope>IDENTIFICATION</scope>
</reference>
<dbReference type="EnsemblPlants" id="LPERR01G23810.1">
    <property type="protein sequence ID" value="LPERR01G23810.1"/>
    <property type="gene ID" value="LPERR01G23810"/>
</dbReference>
<reference evidence="2 3" key="1">
    <citation type="submission" date="2012-08" db="EMBL/GenBank/DDBJ databases">
        <title>Oryza genome evolution.</title>
        <authorList>
            <person name="Wing R.A."/>
        </authorList>
    </citation>
    <scope>NUCLEOTIDE SEQUENCE</scope>
</reference>
<sequence length="104" mass="11814">MILLFHSSFPKRAIELSSSPSPGSSSRRCRGRRRGRRPIRCRRPFLTAPPRHQHLLASRINSSTRKRKAVKSSSARSSSCRSACSQACLWWFSCLLRVDLLFVG</sequence>
<feature type="compositionally biased region" description="Basic residues" evidence="1">
    <location>
        <begin position="27"/>
        <end position="37"/>
    </location>
</feature>
<feature type="compositionally biased region" description="Low complexity" evidence="1">
    <location>
        <begin position="17"/>
        <end position="26"/>
    </location>
</feature>
<dbReference type="AlphaFoldDB" id="A0A0D9V4K9"/>
<proteinExistence type="predicted"/>
<feature type="region of interest" description="Disordered" evidence="1">
    <location>
        <begin position="15"/>
        <end position="37"/>
    </location>
</feature>
<evidence type="ECO:0000313" key="3">
    <source>
        <dbReference type="Proteomes" id="UP000032180"/>
    </source>
</evidence>
<protein>
    <submittedName>
        <fullName evidence="2">Uncharacterized protein</fullName>
    </submittedName>
</protein>
<dbReference type="Proteomes" id="UP000032180">
    <property type="component" value="Chromosome 1"/>
</dbReference>
<name>A0A0D9V4K9_9ORYZ</name>
<keyword evidence="3" id="KW-1185">Reference proteome</keyword>
<reference evidence="3" key="2">
    <citation type="submission" date="2013-12" db="EMBL/GenBank/DDBJ databases">
        <authorList>
            <person name="Yu Y."/>
            <person name="Lee S."/>
            <person name="de Baynast K."/>
            <person name="Wissotski M."/>
            <person name="Liu L."/>
            <person name="Talag J."/>
            <person name="Goicoechea J."/>
            <person name="Angelova A."/>
            <person name="Jetty R."/>
            <person name="Kudrna D."/>
            <person name="Golser W."/>
            <person name="Rivera L."/>
            <person name="Zhang J."/>
            <person name="Wing R."/>
        </authorList>
    </citation>
    <scope>NUCLEOTIDE SEQUENCE</scope>
</reference>
<evidence type="ECO:0000256" key="1">
    <source>
        <dbReference type="SAM" id="MobiDB-lite"/>
    </source>
</evidence>
<evidence type="ECO:0000313" key="2">
    <source>
        <dbReference type="EnsemblPlants" id="LPERR01G23810.1"/>
    </source>
</evidence>